<dbReference type="InterPro" id="IPR032710">
    <property type="entry name" value="NTF2-like_dom_sf"/>
</dbReference>
<evidence type="ECO:0000259" key="1">
    <source>
        <dbReference type="Pfam" id="PF12680"/>
    </source>
</evidence>
<organism evidence="2 3">
    <name type="scientific">Amycolatopsis thermophila</name>
    <dbReference type="NCBI Taxonomy" id="206084"/>
    <lineage>
        <taxon>Bacteria</taxon>
        <taxon>Bacillati</taxon>
        <taxon>Actinomycetota</taxon>
        <taxon>Actinomycetes</taxon>
        <taxon>Pseudonocardiales</taxon>
        <taxon>Pseudonocardiaceae</taxon>
        <taxon>Amycolatopsis</taxon>
    </lineage>
</organism>
<feature type="domain" description="SnoaL-like" evidence="1">
    <location>
        <begin position="9"/>
        <end position="114"/>
    </location>
</feature>
<reference evidence="2 3" key="1">
    <citation type="submission" date="2023-07" db="EMBL/GenBank/DDBJ databases">
        <title>Sequencing the genomes of 1000 actinobacteria strains.</title>
        <authorList>
            <person name="Klenk H.-P."/>
        </authorList>
    </citation>
    <scope>NUCLEOTIDE SEQUENCE [LARGE SCALE GENOMIC DNA]</scope>
    <source>
        <strain evidence="2 3">DSM 45805</strain>
    </source>
</reference>
<accession>A0ABU0F5C9</accession>
<dbReference type="EMBL" id="JAUSUT010000001">
    <property type="protein sequence ID" value="MDQ0382737.1"/>
    <property type="molecule type" value="Genomic_DNA"/>
</dbReference>
<protein>
    <submittedName>
        <fullName evidence="2">Ketosteroid isomerase-like protein</fullName>
    </submittedName>
</protein>
<proteinExistence type="predicted"/>
<sequence length="131" mass="14327">MSAPAAEIVEKFQTAFGTGDIETAKKLVAPDCRLYEAPSLPYGGVYEGPAGFQKLCERVSASGEFALQPNVYLPIDDERALLRGHMKITNRETGANVDMPFLELYTVRDGLIEEVLVCYHDSAAVTATLRD</sequence>
<dbReference type="Pfam" id="PF12680">
    <property type="entry name" value="SnoaL_2"/>
    <property type="match status" value="1"/>
</dbReference>
<dbReference type="PANTHER" id="PTHR41252">
    <property type="entry name" value="BLR2505 PROTEIN"/>
    <property type="match status" value="1"/>
</dbReference>
<evidence type="ECO:0000313" key="2">
    <source>
        <dbReference type="EMBL" id="MDQ0382737.1"/>
    </source>
</evidence>
<dbReference type="Gene3D" id="3.10.450.50">
    <property type="match status" value="1"/>
</dbReference>
<name>A0ABU0F5C9_9PSEU</name>
<dbReference type="SUPFAM" id="SSF54427">
    <property type="entry name" value="NTF2-like"/>
    <property type="match status" value="1"/>
</dbReference>
<dbReference type="Proteomes" id="UP001229651">
    <property type="component" value="Unassembled WGS sequence"/>
</dbReference>
<gene>
    <name evidence="2" type="ORF">FB470_006731</name>
</gene>
<comment type="caution">
    <text evidence="2">The sequence shown here is derived from an EMBL/GenBank/DDBJ whole genome shotgun (WGS) entry which is preliminary data.</text>
</comment>
<evidence type="ECO:0000313" key="3">
    <source>
        <dbReference type="Proteomes" id="UP001229651"/>
    </source>
</evidence>
<keyword evidence="3" id="KW-1185">Reference proteome</keyword>
<dbReference type="PANTHER" id="PTHR41252:SF1">
    <property type="entry name" value="BLR2505 PROTEIN"/>
    <property type="match status" value="1"/>
</dbReference>
<dbReference type="RefSeq" id="WP_306998176.1">
    <property type="nucleotide sequence ID" value="NZ_JAUSUT010000001.1"/>
</dbReference>
<dbReference type="InterPro" id="IPR037401">
    <property type="entry name" value="SnoaL-like"/>
</dbReference>